<dbReference type="Pfam" id="PF13391">
    <property type="entry name" value="HNH_2"/>
    <property type="match status" value="1"/>
</dbReference>
<protein>
    <recommendedName>
        <fullName evidence="2">HNH nuclease domain-containing protein</fullName>
    </recommendedName>
</protein>
<feature type="compositionally biased region" description="Basic and acidic residues" evidence="1">
    <location>
        <begin position="341"/>
        <end position="352"/>
    </location>
</feature>
<feature type="domain" description="HNH nuclease" evidence="2">
    <location>
        <begin position="216"/>
        <end position="301"/>
    </location>
</feature>
<feature type="region of interest" description="Disordered" evidence="1">
    <location>
        <begin position="311"/>
        <end position="360"/>
    </location>
</feature>
<evidence type="ECO:0000313" key="3">
    <source>
        <dbReference type="EMBL" id="TKW57818.1"/>
    </source>
</evidence>
<keyword evidence="4" id="KW-1185">Reference proteome</keyword>
<name>A0A4U6XPY1_9PEZI</name>
<proteinExistence type="predicted"/>
<dbReference type="EMBL" id="PJEX01000034">
    <property type="protein sequence ID" value="TKW57818.1"/>
    <property type="molecule type" value="Genomic_DNA"/>
</dbReference>
<organism evidence="3 4">
    <name type="scientific">Colletotrichum tanaceti</name>
    <dbReference type="NCBI Taxonomy" id="1306861"/>
    <lineage>
        <taxon>Eukaryota</taxon>
        <taxon>Fungi</taxon>
        <taxon>Dikarya</taxon>
        <taxon>Ascomycota</taxon>
        <taxon>Pezizomycotina</taxon>
        <taxon>Sordariomycetes</taxon>
        <taxon>Hypocreomycetidae</taxon>
        <taxon>Glomerellales</taxon>
        <taxon>Glomerellaceae</taxon>
        <taxon>Colletotrichum</taxon>
        <taxon>Colletotrichum destructivum species complex</taxon>
    </lineage>
</organism>
<sequence length="481" mass="54868">MKVKALSSDKTSARLFKPHHTVTVLLHPLSHLVRMSRSSSSRPTNANKIQKTSDLVRDFFSDEHNHHATAVDESTLQVFLTSDKLCSHPSGAQDYLDDHNTKLDLVPRVRNMAMVSSVPELDEAAFWAALWLMPIEDLQKLHDDFSRSTSEMVLLRLRRQLSVSVTGIPKLVNIFRGKDPDTLTTNDRNAPNAHNAGANWNRGEVDLAQERDKHKCVITDTLHPQVCHIFPFASLKHRYQKPMLLCLDGMINIWGRRRVDILSVKLIVNGPNDTTVINTVSNMICLSPQMHDWWLRGYFALEPIRLWSEPLSDSTPDRPWSEHSPDSAPDRLWSEPLPDCTADRPDRPDRPVRPVRPAKKRKIPKKWSIQMRFHWLRKTDIPLLTSKVNFSADPITMMQEPAGEGLLRAFNATTCRQVETGQIFTMTADSQDRLPDYEILLLQWDLLRMWRLAGGADPTVYPLDDEFLDSSDEEAPCDGLS</sequence>
<evidence type="ECO:0000256" key="1">
    <source>
        <dbReference type="SAM" id="MobiDB-lite"/>
    </source>
</evidence>
<feature type="compositionally biased region" description="Basic and acidic residues" evidence="1">
    <location>
        <begin position="315"/>
        <end position="333"/>
    </location>
</feature>
<dbReference type="OrthoDB" id="4851182at2759"/>
<reference evidence="3 4" key="1">
    <citation type="journal article" date="2019" name="PLoS ONE">
        <title>Comparative genome analysis indicates high evolutionary potential of pathogenicity genes in Colletotrichum tanaceti.</title>
        <authorList>
            <person name="Lelwala R.V."/>
            <person name="Korhonen P.K."/>
            <person name="Young N.D."/>
            <person name="Scott J.B."/>
            <person name="Ades P.A."/>
            <person name="Gasser R.B."/>
            <person name="Taylor P.W.J."/>
        </authorList>
    </citation>
    <scope>NUCLEOTIDE SEQUENCE [LARGE SCALE GENOMIC DNA]</scope>
    <source>
        <strain evidence="3">BRIP57314</strain>
    </source>
</reference>
<evidence type="ECO:0000259" key="2">
    <source>
        <dbReference type="Pfam" id="PF13391"/>
    </source>
</evidence>
<dbReference type="AlphaFoldDB" id="A0A4U6XPY1"/>
<comment type="caution">
    <text evidence="3">The sequence shown here is derived from an EMBL/GenBank/DDBJ whole genome shotgun (WGS) entry which is preliminary data.</text>
</comment>
<gene>
    <name evidence="3" type="ORF">CTA1_9779</name>
</gene>
<accession>A0A4U6XPY1</accession>
<dbReference type="Proteomes" id="UP000310108">
    <property type="component" value="Unassembled WGS sequence"/>
</dbReference>
<dbReference type="InterPro" id="IPR003615">
    <property type="entry name" value="HNH_nuc"/>
</dbReference>
<evidence type="ECO:0000313" key="4">
    <source>
        <dbReference type="Proteomes" id="UP000310108"/>
    </source>
</evidence>